<dbReference type="PROSITE" id="PS51462">
    <property type="entry name" value="NUDIX"/>
    <property type="match status" value="1"/>
</dbReference>
<protein>
    <recommendedName>
        <fullName evidence="11">8-oxo-dGTP diphosphatase</fullName>
        <ecNumber evidence="11">3.6.1.55</ecNumber>
    </recommendedName>
</protein>
<dbReference type="GO" id="GO:0044716">
    <property type="term" value="F:8-oxo-GDP phosphatase activity"/>
    <property type="evidence" value="ECO:0007669"/>
    <property type="project" value="TreeGrafter"/>
</dbReference>
<evidence type="ECO:0000313" key="15">
    <source>
        <dbReference type="Proteomes" id="UP000186465"/>
    </source>
</evidence>
<dbReference type="PRINTS" id="PR00502">
    <property type="entry name" value="NUDIXFAMILY"/>
</dbReference>
<dbReference type="InterPro" id="IPR020084">
    <property type="entry name" value="NUDIX_hydrolase_CS"/>
</dbReference>
<keyword evidence="9" id="KW-0234">DNA repair</keyword>
<dbReference type="EMBL" id="MPDM01000001">
    <property type="protein sequence ID" value="OKL50648.1"/>
    <property type="molecule type" value="Genomic_DNA"/>
</dbReference>
<accession>A0A1Q5PSX7</accession>
<sequence>MNIATPSAQLVVAAAIVNQLSHPTHLLCAQRSYPAELRGKWELPGGKVDSGEEALPALHRELQEELGIRVTVGPRIHATAPTIDEPTRQRWRELYAKGGRYADQVDGEVAANLPDGGTDWPLVANLRMRVWVCELAEGGGMPLLESLDGGHQQLLWVPWAETSNLDWLPADFPILQGIRHTIGV</sequence>
<evidence type="ECO:0000256" key="5">
    <source>
        <dbReference type="ARBA" id="ARBA00022723"/>
    </source>
</evidence>
<evidence type="ECO:0000313" key="14">
    <source>
        <dbReference type="EMBL" id="OKL50648.1"/>
    </source>
</evidence>
<evidence type="ECO:0000256" key="3">
    <source>
        <dbReference type="ARBA" id="ARBA00022457"/>
    </source>
</evidence>
<dbReference type="RefSeq" id="WP_075360886.1">
    <property type="nucleotide sequence ID" value="NZ_MPDM01000001.1"/>
</dbReference>
<evidence type="ECO:0000256" key="10">
    <source>
        <dbReference type="ARBA" id="ARBA00035861"/>
    </source>
</evidence>
<dbReference type="InterPro" id="IPR000086">
    <property type="entry name" value="NUDIX_hydrolase_dom"/>
</dbReference>
<dbReference type="PANTHER" id="PTHR47707:SF1">
    <property type="entry name" value="NUDIX HYDROLASE FAMILY PROTEIN"/>
    <property type="match status" value="1"/>
</dbReference>
<dbReference type="GO" id="GO:0006281">
    <property type="term" value="P:DNA repair"/>
    <property type="evidence" value="ECO:0007669"/>
    <property type="project" value="UniProtKB-KW"/>
</dbReference>
<dbReference type="CDD" id="cd03425">
    <property type="entry name" value="NUDIX_MutT_NudA_like"/>
    <property type="match status" value="1"/>
</dbReference>
<keyword evidence="15" id="KW-1185">Reference proteome</keyword>
<comment type="similarity">
    <text evidence="2 12">Belongs to the Nudix hydrolase family.</text>
</comment>
<evidence type="ECO:0000256" key="9">
    <source>
        <dbReference type="ARBA" id="ARBA00023204"/>
    </source>
</evidence>
<dbReference type="OrthoDB" id="9804442at2"/>
<dbReference type="GO" id="GO:0035539">
    <property type="term" value="F:8-oxo-7,8-dihydrodeoxyguanosine triphosphate pyrophosphatase activity"/>
    <property type="evidence" value="ECO:0007669"/>
    <property type="project" value="UniProtKB-EC"/>
</dbReference>
<dbReference type="InterPro" id="IPR047127">
    <property type="entry name" value="MutT-like"/>
</dbReference>
<dbReference type="GO" id="GO:0006260">
    <property type="term" value="P:DNA replication"/>
    <property type="evidence" value="ECO:0007669"/>
    <property type="project" value="UniProtKB-KW"/>
</dbReference>
<comment type="cofactor">
    <cofactor evidence="1">
        <name>Mg(2+)</name>
        <dbReference type="ChEBI" id="CHEBI:18420"/>
    </cofactor>
</comment>
<gene>
    <name evidence="14" type="ORF">BM477_01490</name>
</gene>
<evidence type="ECO:0000256" key="11">
    <source>
        <dbReference type="ARBA" id="ARBA00038905"/>
    </source>
</evidence>
<dbReference type="InterPro" id="IPR020476">
    <property type="entry name" value="Nudix_hydrolase"/>
</dbReference>
<evidence type="ECO:0000256" key="6">
    <source>
        <dbReference type="ARBA" id="ARBA00022763"/>
    </source>
</evidence>
<dbReference type="EC" id="3.6.1.55" evidence="11"/>
<proteinExistence type="inferred from homology"/>
<evidence type="ECO:0000256" key="1">
    <source>
        <dbReference type="ARBA" id="ARBA00001946"/>
    </source>
</evidence>
<dbReference type="PANTHER" id="PTHR47707">
    <property type="entry name" value="8-OXO-DGTP DIPHOSPHATASE"/>
    <property type="match status" value="1"/>
</dbReference>
<keyword evidence="8" id="KW-0460">Magnesium</keyword>
<comment type="caution">
    <text evidence="14">The sequence shown here is derived from an EMBL/GenBank/DDBJ whole genome shotgun (WGS) entry which is preliminary data.</text>
</comment>
<name>A0A1Q5PSX7_9ACTO</name>
<dbReference type="PROSITE" id="PS00893">
    <property type="entry name" value="NUDIX_BOX"/>
    <property type="match status" value="1"/>
</dbReference>
<comment type="catalytic activity">
    <reaction evidence="10">
        <text>8-oxo-dGTP + H2O = 8-oxo-dGMP + diphosphate + H(+)</text>
        <dbReference type="Rhea" id="RHEA:31575"/>
        <dbReference type="ChEBI" id="CHEBI:15377"/>
        <dbReference type="ChEBI" id="CHEBI:15378"/>
        <dbReference type="ChEBI" id="CHEBI:33019"/>
        <dbReference type="ChEBI" id="CHEBI:63224"/>
        <dbReference type="ChEBI" id="CHEBI:77896"/>
        <dbReference type="EC" id="3.6.1.55"/>
    </reaction>
</comment>
<keyword evidence="7 12" id="KW-0378">Hydrolase</keyword>
<evidence type="ECO:0000256" key="7">
    <source>
        <dbReference type="ARBA" id="ARBA00022801"/>
    </source>
</evidence>
<organism evidence="14 15">
    <name type="scientific">Boudabousia marimammalium</name>
    <dbReference type="NCBI Taxonomy" id="156892"/>
    <lineage>
        <taxon>Bacteria</taxon>
        <taxon>Bacillati</taxon>
        <taxon>Actinomycetota</taxon>
        <taxon>Actinomycetes</taxon>
        <taxon>Actinomycetales</taxon>
        <taxon>Actinomycetaceae</taxon>
        <taxon>Boudabousia</taxon>
    </lineage>
</organism>
<dbReference type="GO" id="GO:0046872">
    <property type="term" value="F:metal ion binding"/>
    <property type="evidence" value="ECO:0007669"/>
    <property type="project" value="UniProtKB-KW"/>
</dbReference>
<keyword evidence="4" id="KW-0235">DNA replication</keyword>
<dbReference type="GO" id="GO:0008413">
    <property type="term" value="F:8-oxo-7,8-dihydroguanosine triphosphate pyrophosphatase activity"/>
    <property type="evidence" value="ECO:0007669"/>
    <property type="project" value="TreeGrafter"/>
</dbReference>
<dbReference type="Proteomes" id="UP000186465">
    <property type="component" value="Unassembled WGS sequence"/>
</dbReference>
<dbReference type="Pfam" id="PF00293">
    <property type="entry name" value="NUDIX"/>
    <property type="match status" value="1"/>
</dbReference>
<evidence type="ECO:0000256" key="8">
    <source>
        <dbReference type="ARBA" id="ARBA00022842"/>
    </source>
</evidence>
<keyword evidence="5" id="KW-0479">Metal-binding</keyword>
<evidence type="ECO:0000259" key="13">
    <source>
        <dbReference type="PROSITE" id="PS51462"/>
    </source>
</evidence>
<dbReference type="Gene3D" id="3.90.79.10">
    <property type="entry name" value="Nucleoside Triphosphate Pyrophosphohydrolase"/>
    <property type="match status" value="1"/>
</dbReference>
<dbReference type="InterPro" id="IPR015797">
    <property type="entry name" value="NUDIX_hydrolase-like_dom_sf"/>
</dbReference>
<feature type="domain" description="Nudix hydrolase" evidence="13">
    <location>
        <begin position="7"/>
        <end position="182"/>
    </location>
</feature>
<dbReference type="STRING" id="156892.BM477_01490"/>
<evidence type="ECO:0000256" key="2">
    <source>
        <dbReference type="ARBA" id="ARBA00005582"/>
    </source>
</evidence>
<evidence type="ECO:0000256" key="12">
    <source>
        <dbReference type="RuleBase" id="RU003476"/>
    </source>
</evidence>
<keyword evidence="3" id="KW-0515">Mutator protein</keyword>
<dbReference type="GO" id="GO:0044715">
    <property type="term" value="F:8-oxo-dGDP phosphatase activity"/>
    <property type="evidence" value="ECO:0007669"/>
    <property type="project" value="TreeGrafter"/>
</dbReference>
<reference evidence="15" key="1">
    <citation type="submission" date="2016-11" db="EMBL/GenBank/DDBJ databases">
        <title>Actinomyces gypaetusis sp. nov. isolated from Gypaetus barbatus in Qinghai Tibet Plateau China.</title>
        <authorList>
            <person name="Meng X."/>
        </authorList>
    </citation>
    <scope>NUCLEOTIDE SEQUENCE [LARGE SCALE GENOMIC DNA]</scope>
    <source>
        <strain evidence="15">DSM 15383</strain>
    </source>
</reference>
<evidence type="ECO:0000256" key="4">
    <source>
        <dbReference type="ARBA" id="ARBA00022705"/>
    </source>
</evidence>
<keyword evidence="6" id="KW-0227">DNA damage</keyword>
<dbReference type="AlphaFoldDB" id="A0A1Q5PSX7"/>
<dbReference type="SUPFAM" id="SSF55811">
    <property type="entry name" value="Nudix"/>
    <property type="match status" value="1"/>
</dbReference>